<gene>
    <name evidence="2" type="ORF">MCOR_3397</name>
</gene>
<feature type="region of interest" description="Disordered" evidence="1">
    <location>
        <begin position="26"/>
        <end position="67"/>
    </location>
</feature>
<proteinExistence type="predicted"/>
<dbReference type="Proteomes" id="UP000507470">
    <property type="component" value="Unassembled WGS sequence"/>
</dbReference>
<protein>
    <submittedName>
        <fullName evidence="2">Uncharacterized protein</fullName>
    </submittedName>
</protein>
<evidence type="ECO:0000313" key="3">
    <source>
        <dbReference type="Proteomes" id="UP000507470"/>
    </source>
</evidence>
<dbReference type="EMBL" id="CACVKT020000584">
    <property type="protein sequence ID" value="CAC5361170.1"/>
    <property type="molecule type" value="Genomic_DNA"/>
</dbReference>
<evidence type="ECO:0000313" key="2">
    <source>
        <dbReference type="EMBL" id="CAC5361170.1"/>
    </source>
</evidence>
<dbReference type="OrthoDB" id="6118686at2759"/>
<organism evidence="2 3">
    <name type="scientific">Mytilus coruscus</name>
    <name type="common">Sea mussel</name>
    <dbReference type="NCBI Taxonomy" id="42192"/>
    <lineage>
        <taxon>Eukaryota</taxon>
        <taxon>Metazoa</taxon>
        <taxon>Spiralia</taxon>
        <taxon>Lophotrochozoa</taxon>
        <taxon>Mollusca</taxon>
        <taxon>Bivalvia</taxon>
        <taxon>Autobranchia</taxon>
        <taxon>Pteriomorphia</taxon>
        <taxon>Mytilida</taxon>
        <taxon>Mytiloidea</taxon>
        <taxon>Mytilidae</taxon>
        <taxon>Mytilinae</taxon>
        <taxon>Mytilus</taxon>
    </lineage>
</organism>
<keyword evidence="3" id="KW-1185">Reference proteome</keyword>
<evidence type="ECO:0000256" key="1">
    <source>
        <dbReference type="SAM" id="MobiDB-lite"/>
    </source>
</evidence>
<name>A0A6J8A482_MYTCO</name>
<dbReference type="AlphaFoldDB" id="A0A6J8A482"/>
<accession>A0A6J8A482</accession>
<sequence>MQFKYVNIKYVTMGCCFSSENDLEPSSTSNLLSGPQRKYVDSSGPPSSARQYRPPDRKDTNTGDDDGLVVSKMKPIVIQSMNKTFQDHEKLYDDISKSYQGMLNELHYFKSAFDTETSGIPELTKCVRILVHRCGKTSLEVQRRKNCVQIIFSEKTLMTGSLKDPQEIISSIKHFNSMNKHVEKVLERSHSIQNSINILLKDEESIQRQVTKECIPADQGPVAMYNCKENMRTLEQMLKNIDVIKEKSEAKLKDVIESSKGFFENAE</sequence>
<reference evidence="2 3" key="1">
    <citation type="submission" date="2020-06" db="EMBL/GenBank/DDBJ databases">
        <authorList>
            <person name="Li R."/>
            <person name="Bekaert M."/>
        </authorList>
    </citation>
    <scope>NUCLEOTIDE SEQUENCE [LARGE SCALE GENOMIC DNA]</scope>
    <source>
        <strain evidence="3">wild</strain>
    </source>
</reference>